<accession>A0A9Q4PW96</accession>
<organism evidence="2 3">
    <name type="scientific">Methanogenium marinum</name>
    <dbReference type="NCBI Taxonomy" id="348610"/>
    <lineage>
        <taxon>Archaea</taxon>
        <taxon>Methanobacteriati</taxon>
        <taxon>Methanobacteriota</taxon>
        <taxon>Stenosarchaea group</taxon>
        <taxon>Methanomicrobia</taxon>
        <taxon>Methanomicrobiales</taxon>
        <taxon>Methanomicrobiaceae</taxon>
        <taxon>Methanogenium</taxon>
    </lineage>
</organism>
<dbReference type="InterPro" id="IPR007354">
    <property type="entry name" value="CruF-like"/>
</dbReference>
<feature type="transmembrane region" description="Helical" evidence="1">
    <location>
        <begin position="223"/>
        <end position="242"/>
    </location>
</feature>
<feature type="transmembrane region" description="Helical" evidence="1">
    <location>
        <begin position="30"/>
        <end position="52"/>
    </location>
</feature>
<protein>
    <submittedName>
        <fullName evidence="2">Carotenoid biosynthesis protein</fullName>
    </submittedName>
</protein>
<keyword evidence="1" id="KW-1133">Transmembrane helix</keyword>
<evidence type="ECO:0000313" key="2">
    <source>
        <dbReference type="EMBL" id="MDE4908845.1"/>
    </source>
</evidence>
<dbReference type="RefSeq" id="WP_274925455.1">
    <property type="nucleotide sequence ID" value="NZ_JAKELO010000002.1"/>
</dbReference>
<name>A0A9Q4PW96_9EURY</name>
<sequence length="245" mass="26451">MHPRRIMTIAAVAFFVVGLVFVRFDTGMEVPAVSTAFVVILALPSYVALWRWLGAAKAFFILLVFSILPLLVEGLAVATGFPYGSFSYAGTLGEPLFGLVPWTVSFAYLPMLLGAVTLASRLVGTDWRRFIPATAFLVVAIDLVIDPAAVHAGFWIWDGPGVYYGIPAVNFLGWAITGTVYAGLFFLAVRGRFEQGEAIPLSVAGSMLLILSFWSGYLLREFLVIPVVVGLGLIGLIGYAYTKDG</sequence>
<proteinExistence type="predicted"/>
<feature type="transmembrane region" description="Helical" evidence="1">
    <location>
        <begin position="199"/>
        <end position="217"/>
    </location>
</feature>
<feature type="transmembrane region" description="Helical" evidence="1">
    <location>
        <begin position="163"/>
        <end position="187"/>
    </location>
</feature>
<gene>
    <name evidence="2" type="ORF">L0665_09525</name>
</gene>
<evidence type="ECO:0000256" key="1">
    <source>
        <dbReference type="SAM" id="Phobius"/>
    </source>
</evidence>
<feature type="transmembrane region" description="Helical" evidence="1">
    <location>
        <begin position="7"/>
        <end position="24"/>
    </location>
</feature>
<feature type="transmembrane region" description="Helical" evidence="1">
    <location>
        <begin position="99"/>
        <end position="123"/>
    </location>
</feature>
<comment type="caution">
    <text evidence="2">The sequence shown here is derived from an EMBL/GenBank/DDBJ whole genome shotgun (WGS) entry which is preliminary data.</text>
</comment>
<dbReference type="PANTHER" id="PTHR39419">
    <property type="entry name" value="SLL0814 PROTEIN"/>
    <property type="match status" value="1"/>
</dbReference>
<reference evidence="2" key="1">
    <citation type="submission" date="2022-01" db="EMBL/GenBank/DDBJ databases">
        <title>Draft genome of Methanogenium marinum DSM 15558.</title>
        <authorList>
            <person name="Chen S.-C."/>
            <person name="You Y.-T."/>
        </authorList>
    </citation>
    <scope>NUCLEOTIDE SEQUENCE</scope>
    <source>
        <strain evidence="2">DSM 15558</strain>
    </source>
</reference>
<dbReference type="Pfam" id="PF04240">
    <property type="entry name" value="Caroten_synth"/>
    <property type="match status" value="1"/>
</dbReference>
<keyword evidence="1" id="KW-0472">Membrane</keyword>
<keyword evidence="1" id="KW-0812">Transmembrane</keyword>
<dbReference type="AlphaFoldDB" id="A0A9Q4PW96"/>
<dbReference type="EMBL" id="JAKELO010000002">
    <property type="protein sequence ID" value="MDE4908845.1"/>
    <property type="molecule type" value="Genomic_DNA"/>
</dbReference>
<evidence type="ECO:0000313" key="3">
    <source>
        <dbReference type="Proteomes" id="UP001143747"/>
    </source>
</evidence>
<dbReference type="Proteomes" id="UP001143747">
    <property type="component" value="Unassembled WGS sequence"/>
</dbReference>
<feature type="transmembrane region" description="Helical" evidence="1">
    <location>
        <begin position="135"/>
        <end position="157"/>
    </location>
</feature>
<dbReference type="PANTHER" id="PTHR39419:SF1">
    <property type="entry name" value="SLL0814 PROTEIN"/>
    <property type="match status" value="1"/>
</dbReference>
<keyword evidence="3" id="KW-1185">Reference proteome</keyword>
<feature type="transmembrane region" description="Helical" evidence="1">
    <location>
        <begin position="59"/>
        <end position="79"/>
    </location>
</feature>